<dbReference type="EMBL" id="JAAONZ010000004">
    <property type="protein sequence ID" value="NHO65528.1"/>
    <property type="molecule type" value="Genomic_DNA"/>
</dbReference>
<organism evidence="3 4">
    <name type="scientific">Pseudomaricurvus hydrocarbonicus</name>
    <dbReference type="NCBI Taxonomy" id="1470433"/>
    <lineage>
        <taxon>Bacteria</taxon>
        <taxon>Pseudomonadati</taxon>
        <taxon>Pseudomonadota</taxon>
        <taxon>Gammaproteobacteria</taxon>
        <taxon>Cellvibrionales</taxon>
        <taxon>Cellvibrionaceae</taxon>
        <taxon>Pseudomaricurvus</taxon>
    </lineage>
</organism>
<dbReference type="SUPFAM" id="SSF52540">
    <property type="entry name" value="P-loop containing nucleoside triphosphate hydrolases"/>
    <property type="match status" value="1"/>
</dbReference>
<accession>A0A9E5MLU7</accession>
<dbReference type="GO" id="GO:0005829">
    <property type="term" value="C:cytosol"/>
    <property type="evidence" value="ECO:0007669"/>
    <property type="project" value="TreeGrafter"/>
</dbReference>
<dbReference type="AlphaFoldDB" id="A0A9E5MLU7"/>
<dbReference type="PROSITE" id="PS51192">
    <property type="entry name" value="HELICASE_ATP_BIND_1"/>
    <property type="match status" value="1"/>
</dbReference>
<proteinExistence type="predicted"/>
<keyword evidence="3" id="KW-0547">Nucleotide-binding</keyword>
<dbReference type="GO" id="GO:0005524">
    <property type="term" value="F:ATP binding"/>
    <property type="evidence" value="ECO:0007669"/>
    <property type="project" value="InterPro"/>
</dbReference>
<dbReference type="InterPro" id="IPR001650">
    <property type="entry name" value="Helicase_C-like"/>
</dbReference>
<dbReference type="Pfam" id="PF04851">
    <property type="entry name" value="ResIII"/>
    <property type="match status" value="1"/>
</dbReference>
<keyword evidence="4" id="KW-1185">Reference proteome</keyword>
<dbReference type="SMART" id="SM00490">
    <property type="entry name" value="HELICc"/>
    <property type="match status" value="1"/>
</dbReference>
<dbReference type="InterPro" id="IPR011332">
    <property type="entry name" value="Ribosomal_zn-bd"/>
</dbReference>
<dbReference type="PANTHER" id="PTHR47396:SF1">
    <property type="entry name" value="ATP-DEPENDENT HELICASE IRC3-RELATED"/>
    <property type="match status" value="1"/>
</dbReference>
<gene>
    <name evidence="3" type="ORF">G8770_08255</name>
</gene>
<dbReference type="InterPro" id="IPR050742">
    <property type="entry name" value="Helicase_Restrict-Modif_Enz"/>
</dbReference>
<evidence type="ECO:0000313" key="4">
    <source>
        <dbReference type="Proteomes" id="UP000787472"/>
    </source>
</evidence>
<dbReference type="SMART" id="SM00487">
    <property type="entry name" value="DEXDc"/>
    <property type="match status" value="1"/>
</dbReference>
<evidence type="ECO:0000313" key="3">
    <source>
        <dbReference type="EMBL" id="NHO65528.1"/>
    </source>
</evidence>
<dbReference type="Pfam" id="PF00271">
    <property type="entry name" value="Helicase_C"/>
    <property type="match status" value="1"/>
</dbReference>
<comment type="caution">
    <text evidence="3">The sequence shown here is derived from an EMBL/GenBank/DDBJ whole genome shotgun (WGS) entry which is preliminary data.</text>
</comment>
<dbReference type="InterPro" id="IPR014001">
    <property type="entry name" value="Helicase_ATP-bd"/>
</dbReference>
<dbReference type="PANTHER" id="PTHR47396">
    <property type="entry name" value="TYPE I RESTRICTION ENZYME ECOKI R PROTEIN"/>
    <property type="match status" value="1"/>
</dbReference>
<feature type="domain" description="Helicase ATP-binding" evidence="1">
    <location>
        <begin position="18"/>
        <end position="171"/>
    </location>
</feature>
<keyword evidence="3" id="KW-0378">Hydrolase</keyword>
<dbReference type="GO" id="GO:0004386">
    <property type="term" value="F:helicase activity"/>
    <property type="evidence" value="ECO:0007669"/>
    <property type="project" value="UniProtKB-KW"/>
</dbReference>
<dbReference type="InterPro" id="IPR027417">
    <property type="entry name" value="P-loop_NTPase"/>
</dbReference>
<dbReference type="PROSITE" id="PS51194">
    <property type="entry name" value="HELICASE_CTER"/>
    <property type="match status" value="1"/>
</dbReference>
<dbReference type="GO" id="GO:0003677">
    <property type="term" value="F:DNA binding"/>
    <property type="evidence" value="ECO:0007669"/>
    <property type="project" value="InterPro"/>
</dbReference>
<keyword evidence="3" id="KW-0347">Helicase</keyword>
<sequence length="587" mass="67214">MPVKLRPYQQQTVQATLHHFRQTDDPAVIVLPTGAGKSLVIAELAKIAKRRILVLAHVKELVEQNHQKYEHYGYKASVFAAGLNRKESTHQITFGSVQSVARNLNHFNNEYSLLIIDECHRVSLQESSEYQKIIHHLRTHNVNLKVLGLTATPYRLDSGWIYQQHLPLKTQRTTEATPFKTCIFELPLRQMIAEGFLTEPRLLDAPIALYDFEQLRPGTNGHYQEADLNRVLQGAKRATARILDQIIHLASDRSGVMIFAATVKHAKEILTYLPPECSAIILGDMRPKARDSVIQAFKQKQIKFLVNVSVLTTGFDAPHVDLIAVLRPTESAGLYKQIVGRGLRLSPGKQDCLILDYAGNTHDLYRPDIPAAKPDSNAVPVNIPCPACQHINLFWGKTDNDGDVIEHFGRRCQGLIERKEHTLEQCDFRYRFKECGQCGSENDIAARLCHQCEHQLVDPDQKLKDALRLNDAKVIRCAGMTLHHTTNKDQQPRLKVVYHDEEGVELSETYALTSKAQQGHFYHQFIRHHLKCPEERFFPQHPADAIREQARFRHPDFVIARKKGRFWSIRERIFDYEGHYRRANELS</sequence>
<dbReference type="Gene3D" id="3.40.50.300">
    <property type="entry name" value="P-loop containing nucleotide triphosphate hydrolases"/>
    <property type="match status" value="2"/>
</dbReference>
<dbReference type="Proteomes" id="UP000787472">
    <property type="component" value="Unassembled WGS sequence"/>
</dbReference>
<dbReference type="GO" id="GO:0016787">
    <property type="term" value="F:hydrolase activity"/>
    <property type="evidence" value="ECO:0007669"/>
    <property type="project" value="InterPro"/>
</dbReference>
<dbReference type="SUPFAM" id="SSF57829">
    <property type="entry name" value="Zn-binding ribosomal proteins"/>
    <property type="match status" value="1"/>
</dbReference>
<evidence type="ECO:0000259" key="2">
    <source>
        <dbReference type="PROSITE" id="PS51194"/>
    </source>
</evidence>
<keyword evidence="3" id="KW-0067">ATP-binding</keyword>
<evidence type="ECO:0000259" key="1">
    <source>
        <dbReference type="PROSITE" id="PS51192"/>
    </source>
</evidence>
<dbReference type="InterPro" id="IPR006935">
    <property type="entry name" value="Helicase/UvrB_N"/>
</dbReference>
<feature type="domain" description="Helicase C-terminal" evidence="2">
    <location>
        <begin position="242"/>
        <end position="387"/>
    </location>
</feature>
<dbReference type="FunFam" id="3.40.50.300:FF:000794">
    <property type="entry name" value="ATP-dependent RNA helicase"/>
    <property type="match status" value="1"/>
</dbReference>
<dbReference type="GO" id="GO:0006412">
    <property type="term" value="P:translation"/>
    <property type="evidence" value="ECO:0007669"/>
    <property type="project" value="InterPro"/>
</dbReference>
<name>A0A9E5MLU7_9GAMM</name>
<reference evidence="3" key="1">
    <citation type="submission" date="2020-03" db="EMBL/GenBank/DDBJ databases">
        <authorList>
            <person name="Guo F."/>
        </authorList>
    </citation>
    <scope>NUCLEOTIDE SEQUENCE</scope>
    <source>
        <strain evidence="3">JCM 30134</strain>
    </source>
</reference>
<dbReference type="RefSeq" id="WP_167184569.1">
    <property type="nucleotide sequence ID" value="NZ_JAAONZ010000004.1"/>
</dbReference>
<protein>
    <submittedName>
        <fullName evidence="3">DEAD/DEAH box helicase</fullName>
    </submittedName>
</protein>